<evidence type="ECO:0000313" key="16">
    <source>
        <dbReference type="EMBL" id="OGG76107.1"/>
    </source>
</evidence>
<evidence type="ECO:0000256" key="4">
    <source>
        <dbReference type="ARBA" id="ARBA00022630"/>
    </source>
</evidence>
<feature type="binding site" evidence="14">
    <location>
        <position position="99"/>
    </location>
    <ligand>
        <name>FMN</name>
        <dbReference type="ChEBI" id="CHEBI:58210"/>
    </ligand>
</feature>
<dbReference type="Proteomes" id="UP000178587">
    <property type="component" value="Unassembled WGS sequence"/>
</dbReference>
<feature type="active site" description="Proton donor" evidence="13">
    <location>
        <position position="129"/>
    </location>
</feature>
<evidence type="ECO:0000256" key="5">
    <source>
        <dbReference type="ARBA" id="ARBA00022643"/>
    </source>
</evidence>
<evidence type="ECO:0000256" key="1">
    <source>
        <dbReference type="ARBA" id="ARBA00001917"/>
    </source>
</evidence>
<evidence type="ECO:0000259" key="15">
    <source>
        <dbReference type="Pfam" id="PF01207"/>
    </source>
</evidence>
<comment type="cofactor">
    <cofactor evidence="1 12 14">
        <name>FMN</name>
        <dbReference type="ChEBI" id="CHEBI:58210"/>
    </cofactor>
</comment>
<feature type="binding site" evidence="14">
    <location>
        <position position="190"/>
    </location>
    <ligand>
        <name>FMN</name>
        <dbReference type="ChEBI" id="CHEBI:58210"/>
    </ligand>
</feature>
<evidence type="ECO:0000256" key="9">
    <source>
        <dbReference type="ARBA" id="ARBA00023002"/>
    </source>
</evidence>
<keyword evidence="5 12" id="KW-0288">FMN</keyword>
<evidence type="ECO:0000256" key="6">
    <source>
        <dbReference type="ARBA" id="ARBA00022694"/>
    </source>
</evidence>
<evidence type="ECO:0000256" key="11">
    <source>
        <dbReference type="ARBA" id="ARBA00048802"/>
    </source>
</evidence>
<dbReference type="Gene3D" id="1.10.1200.80">
    <property type="entry name" value="Putative flavin oxidoreducatase, domain 2"/>
    <property type="match status" value="1"/>
</dbReference>
<dbReference type="SUPFAM" id="SSF51395">
    <property type="entry name" value="FMN-linked oxidoreductases"/>
    <property type="match status" value="1"/>
</dbReference>
<evidence type="ECO:0000256" key="10">
    <source>
        <dbReference type="ARBA" id="ARBA00048205"/>
    </source>
</evidence>
<sequence>MNGFWSNLPKPFFALAPLEDVTDAAFRRLIAKYSKYGGVEVVNKEGKFTHPHATLVGGPDVMFTEFTSADGLLFAEGNGRKKLLKKLLYSESERPIVAQLFSAVPERMEAAARIAAELGFDGIDINMGCPDRAVERGGCGAALIKNPALARELIRAAKRGVHDVRFRKPNIPISVPYRLTKSIEPAVSIKTRIGYDKDELDTWLPELLAEEPAAVTLHARTRKEMSNVPARWNTVLRAVKIRDALHSKTLIVGNGDVKDLDDARAKAEENECDGIMLGRAIFGNPSLFSNSYELENRKEAKVKTLVEHLTLFDELLSDAVSFSVMKRHFASYISGWVGAKQLRMKLMSAESVHEAHTLLREVLA</sequence>
<reference evidence="16 17" key="1">
    <citation type="journal article" date="2016" name="Nat. Commun.">
        <title>Thousands of microbial genomes shed light on interconnected biogeochemical processes in an aquifer system.</title>
        <authorList>
            <person name="Anantharaman K."/>
            <person name="Brown C.T."/>
            <person name="Hug L.A."/>
            <person name="Sharon I."/>
            <person name="Castelle C.J."/>
            <person name="Probst A.J."/>
            <person name="Thomas B.C."/>
            <person name="Singh A."/>
            <person name="Wilkins M.J."/>
            <person name="Karaoz U."/>
            <person name="Brodie E.L."/>
            <person name="Williams K.H."/>
            <person name="Hubbard S.S."/>
            <person name="Banfield J.F."/>
        </authorList>
    </citation>
    <scope>NUCLEOTIDE SEQUENCE [LARGE SCALE GENOMIC DNA]</scope>
</reference>
<dbReference type="GO" id="GO:0000049">
    <property type="term" value="F:tRNA binding"/>
    <property type="evidence" value="ECO:0007669"/>
    <property type="project" value="UniProtKB-KW"/>
</dbReference>
<keyword evidence="9 12" id="KW-0560">Oxidoreductase</keyword>
<protein>
    <recommendedName>
        <fullName evidence="12">tRNA-dihydrouridine synthase</fullName>
        <ecNumber evidence="12">1.3.1.-</ecNumber>
    </recommendedName>
</protein>
<comment type="catalytic activity">
    <reaction evidence="10">
        <text>a 5,6-dihydrouridine in tRNA + NADP(+) = a uridine in tRNA + NADPH + H(+)</text>
        <dbReference type="Rhea" id="RHEA:23624"/>
        <dbReference type="Rhea" id="RHEA-COMP:13339"/>
        <dbReference type="Rhea" id="RHEA-COMP:13887"/>
        <dbReference type="ChEBI" id="CHEBI:15378"/>
        <dbReference type="ChEBI" id="CHEBI:57783"/>
        <dbReference type="ChEBI" id="CHEBI:58349"/>
        <dbReference type="ChEBI" id="CHEBI:65315"/>
        <dbReference type="ChEBI" id="CHEBI:74443"/>
    </reaction>
</comment>
<comment type="function">
    <text evidence="2 12">Catalyzes the synthesis of 5,6-dihydrouridine (D), a modified base found in the D-loop of most tRNAs, via the reduction of the C5-C6 double bond in target uridines.</text>
</comment>
<proteinExistence type="inferred from homology"/>
<keyword evidence="8" id="KW-0694">RNA-binding</keyword>
<dbReference type="PANTHER" id="PTHR11082">
    <property type="entry name" value="TRNA-DIHYDROURIDINE SYNTHASE"/>
    <property type="match status" value="1"/>
</dbReference>
<dbReference type="InterPro" id="IPR018517">
    <property type="entry name" value="tRNA_hU_synthase_CS"/>
</dbReference>
<accession>A0A1F6ER48</accession>
<dbReference type="InterPro" id="IPR035587">
    <property type="entry name" value="DUS-like_FMN-bd"/>
</dbReference>
<dbReference type="GO" id="GO:0050660">
    <property type="term" value="F:flavin adenine dinucleotide binding"/>
    <property type="evidence" value="ECO:0007669"/>
    <property type="project" value="InterPro"/>
</dbReference>
<feature type="domain" description="DUS-like FMN-binding" evidence="15">
    <location>
        <begin position="15"/>
        <end position="360"/>
    </location>
</feature>
<dbReference type="STRING" id="1798507.A3A34_00785"/>
<keyword evidence="4 12" id="KW-0285">Flavoprotein</keyword>
<dbReference type="PANTHER" id="PTHR11082:SF25">
    <property type="entry name" value="DUS-LIKE FMN-BINDING DOMAIN-CONTAINING PROTEIN"/>
    <property type="match status" value="1"/>
</dbReference>
<keyword evidence="7" id="KW-0521">NADP</keyword>
<evidence type="ECO:0000313" key="17">
    <source>
        <dbReference type="Proteomes" id="UP000178587"/>
    </source>
</evidence>
<evidence type="ECO:0000256" key="8">
    <source>
        <dbReference type="ARBA" id="ARBA00022884"/>
    </source>
</evidence>
<evidence type="ECO:0000256" key="7">
    <source>
        <dbReference type="ARBA" id="ARBA00022857"/>
    </source>
</evidence>
<comment type="catalytic activity">
    <reaction evidence="11">
        <text>a 5,6-dihydrouridine in tRNA + NAD(+) = a uridine in tRNA + NADH + H(+)</text>
        <dbReference type="Rhea" id="RHEA:54452"/>
        <dbReference type="Rhea" id="RHEA-COMP:13339"/>
        <dbReference type="Rhea" id="RHEA-COMP:13887"/>
        <dbReference type="ChEBI" id="CHEBI:15378"/>
        <dbReference type="ChEBI" id="CHEBI:57540"/>
        <dbReference type="ChEBI" id="CHEBI:57945"/>
        <dbReference type="ChEBI" id="CHEBI:65315"/>
        <dbReference type="ChEBI" id="CHEBI:74443"/>
    </reaction>
</comment>
<dbReference type="EC" id="1.3.1.-" evidence="12"/>
<dbReference type="EMBL" id="MFLU01000003">
    <property type="protein sequence ID" value="OGG76107.1"/>
    <property type="molecule type" value="Genomic_DNA"/>
</dbReference>
<keyword evidence="3" id="KW-0820">tRNA-binding</keyword>
<comment type="caution">
    <text evidence="16">The sequence shown here is derived from an EMBL/GenBank/DDBJ whole genome shotgun (WGS) entry which is preliminary data.</text>
</comment>
<dbReference type="Pfam" id="PF01207">
    <property type="entry name" value="Dus"/>
    <property type="match status" value="1"/>
</dbReference>
<keyword evidence="6 12" id="KW-0819">tRNA processing</keyword>
<dbReference type="PIRSF" id="PIRSF006621">
    <property type="entry name" value="Dus"/>
    <property type="match status" value="1"/>
</dbReference>
<name>A0A1F6ER48_9BACT</name>
<evidence type="ECO:0000256" key="2">
    <source>
        <dbReference type="ARBA" id="ARBA00002790"/>
    </source>
</evidence>
<evidence type="ECO:0000256" key="13">
    <source>
        <dbReference type="PIRSR" id="PIRSR006621-1"/>
    </source>
</evidence>
<evidence type="ECO:0000256" key="12">
    <source>
        <dbReference type="PIRNR" id="PIRNR006621"/>
    </source>
</evidence>
<dbReference type="InterPro" id="IPR024036">
    <property type="entry name" value="tRNA-dHydroUridine_Synthase_C"/>
</dbReference>
<dbReference type="GO" id="GO:0017150">
    <property type="term" value="F:tRNA dihydrouridine synthase activity"/>
    <property type="evidence" value="ECO:0007669"/>
    <property type="project" value="InterPro"/>
</dbReference>
<organism evidence="16 17">
    <name type="scientific">Candidatus Kaiserbacteria bacterium RIFCSPLOWO2_01_FULL_50_24</name>
    <dbReference type="NCBI Taxonomy" id="1798507"/>
    <lineage>
        <taxon>Bacteria</taxon>
        <taxon>Candidatus Kaiseribacteriota</taxon>
    </lineage>
</organism>
<feature type="binding site" evidence="14">
    <location>
        <begin position="278"/>
        <end position="279"/>
    </location>
    <ligand>
        <name>FMN</name>
        <dbReference type="ChEBI" id="CHEBI:58210"/>
    </ligand>
</feature>
<dbReference type="PROSITE" id="PS01136">
    <property type="entry name" value="UPF0034"/>
    <property type="match status" value="1"/>
</dbReference>
<dbReference type="InterPro" id="IPR013785">
    <property type="entry name" value="Aldolase_TIM"/>
</dbReference>
<feature type="binding site" evidence="14">
    <location>
        <position position="218"/>
    </location>
    <ligand>
        <name>FMN</name>
        <dbReference type="ChEBI" id="CHEBI:58210"/>
    </ligand>
</feature>
<dbReference type="AlphaFoldDB" id="A0A1F6ER48"/>
<keyword evidence="14" id="KW-0547">Nucleotide-binding</keyword>
<gene>
    <name evidence="16" type="ORF">A3A34_00785</name>
</gene>
<dbReference type="InterPro" id="IPR001269">
    <property type="entry name" value="DUS_fam"/>
</dbReference>
<dbReference type="CDD" id="cd02801">
    <property type="entry name" value="DUS_like_FMN"/>
    <property type="match status" value="1"/>
</dbReference>
<comment type="similarity">
    <text evidence="12">Belongs to the dus family.</text>
</comment>
<dbReference type="Gene3D" id="3.20.20.70">
    <property type="entry name" value="Aldolase class I"/>
    <property type="match status" value="1"/>
</dbReference>
<evidence type="ECO:0000256" key="14">
    <source>
        <dbReference type="PIRSR" id="PIRSR006621-2"/>
    </source>
</evidence>
<evidence type="ECO:0000256" key="3">
    <source>
        <dbReference type="ARBA" id="ARBA00022555"/>
    </source>
</evidence>